<reference evidence="2 3" key="1">
    <citation type="journal article" date="2019" name="Nat. Med.">
        <title>A library of human gut bacterial isolates paired with longitudinal multiomics data enables mechanistic microbiome research.</title>
        <authorList>
            <person name="Poyet M."/>
            <person name="Groussin M."/>
            <person name="Gibbons S.M."/>
            <person name="Avila-Pacheco J."/>
            <person name="Jiang X."/>
            <person name="Kearney S.M."/>
            <person name="Perrotta A.R."/>
            <person name="Berdy B."/>
            <person name="Zhao S."/>
            <person name="Lieberman T.D."/>
            <person name="Swanson P.K."/>
            <person name="Smith M."/>
            <person name="Roesemann S."/>
            <person name="Alexander J.E."/>
            <person name="Rich S.A."/>
            <person name="Livny J."/>
            <person name="Vlamakis H."/>
            <person name="Clish C."/>
            <person name="Bullock K."/>
            <person name="Deik A."/>
            <person name="Scott J."/>
            <person name="Pierce K.A."/>
            <person name="Xavier R.J."/>
            <person name="Alm E.J."/>
        </authorList>
    </citation>
    <scope>NUCLEOTIDE SEQUENCE [LARGE SCALE GENOMIC DNA]</scope>
    <source>
        <strain evidence="2 3">BIOML-A4</strain>
    </source>
</reference>
<dbReference type="SUPFAM" id="SSF52540">
    <property type="entry name" value="P-loop containing nucleoside triphosphate hydrolases"/>
    <property type="match status" value="1"/>
</dbReference>
<accession>A0A6L6LXD6</accession>
<protein>
    <recommendedName>
        <fullName evidence="1">Helicase C-terminal domain-containing protein</fullName>
    </recommendedName>
</protein>
<dbReference type="CDD" id="cd00167">
    <property type="entry name" value="SANT"/>
    <property type="match status" value="2"/>
</dbReference>
<dbReference type="GO" id="GO:0005829">
    <property type="term" value="C:cytosol"/>
    <property type="evidence" value="ECO:0007669"/>
    <property type="project" value="TreeGrafter"/>
</dbReference>
<dbReference type="SMART" id="SM00717">
    <property type="entry name" value="SANT"/>
    <property type="match status" value="4"/>
</dbReference>
<feature type="domain" description="Helicase C-terminal" evidence="1">
    <location>
        <begin position="223"/>
        <end position="372"/>
    </location>
</feature>
<comment type="caution">
    <text evidence="2">The sequence shown here is derived from an EMBL/GenBank/DDBJ whole genome shotgun (WGS) entry which is preliminary data.</text>
</comment>
<evidence type="ECO:0000259" key="1">
    <source>
        <dbReference type="PROSITE" id="PS51194"/>
    </source>
</evidence>
<evidence type="ECO:0000313" key="3">
    <source>
        <dbReference type="Proteomes" id="UP000472755"/>
    </source>
</evidence>
<dbReference type="SMART" id="SM00490">
    <property type="entry name" value="HELICc"/>
    <property type="match status" value="1"/>
</dbReference>
<organism evidence="2 3">
    <name type="scientific">Ruthenibacterium lactatiformans</name>
    <dbReference type="NCBI Taxonomy" id="1550024"/>
    <lineage>
        <taxon>Bacteria</taxon>
        <taxon>Bacillati</taxon>
        <taxon>Bacillota</taxon>
        <taxon>Clostridia</taxon>
        <taxon>Eubacteriales</taxon>
        <taxon>Oscillospiraceae</taxon>
        <taxon>Ruthenibacterium</taxon>
    </lineage>
</organism>
<dbReference type="InterPro" id="IPR001650">
    <property type="entry name" value="Helicase_C-like"/>
</dbReference>
<dbReference type="Gene3D" id="3.40.50.300">
    <property type="entry name" value="P-loop containing nucleotide triphosphate hydrolases"/>
    <property type="match status" value="2"/>
</dbReference>
<dbReference type="PROSITE" id="PS51194">
    <property type="entry name" value="HELICASE_CTER"/>
    <property type="match status" value="1"/>
</dbReference>
<sequence>MPTGKEGEMLLGHNEPVYKNLCETLEKHKKAIVVTFTGGGKSFLASEYLAESGLHALVVCPKRTICSQWAALNQSVDTMTYSAFAKVPLEDLLRYEAVILDEAHHCGSRVWGARAKELTENTAGVVIGLTADSVRWSDGGKDVAQELFDGHIVKGYSLQEAIEQNIVRPFSYVCTIIGFNRMIQERVERLSNGKLDARLRAKAEHLIARLKLDAEAAASVTDVLRQYMPANPKGIVFTDDIAAIEEARGLMNEAFPDMSCYTIHSKQSKEKNEAQLAAFMQAPTACIISVNMLGEGVHVDGVNFIVMLRRTQSPTVYFQQIGRCTKVGSDGEPVIFDIVGNRCTLRMIEVKKAEFLGLSRRDGEKKGGQFVLSSYLEDGLRVLDEIDELLNQWRPWSVEEDEIIRKFYPSEGLETCSRLSNRTKNSVRDRACFLGIARSNYYWKKEEDDILRKYHPKEGTTVCSRLPGRTRNAIKARLATLGIVAPNNRWTKEEDNILQEYYPIEGLAACSRLPGRTRAATQQRAVNLGLTMSSRWTEEEDNILREQYPIEGMAVCSRLPGRSRNSVMQRVFRLNLTVSSRWTKEEDDILRTHYPKEGVAVCSRIPGRTKEATMSRVSHLGIASRRRRWTKGEDDILRKYYPIEGTAVYSRLPGRTRHGIQKRVVALSLHAEEAQATNRLPSGGKRSG</sequence>
<dbReference type="InterPro" id="IPR050742">
    <property type="entry name" value="Helicase_Restrict-Modif_Enz"/>
</dbReference>
<dbReference type="Pfam" id="PF00271">
    <property type="entry name" value="Helicase_C"/>
    <property type="match status" value="1"/>
</dbReference>
<dbReference type="EMBL" id="WMZU01000027">
    <property type="protein sequence ID" value="MTS28464.1"/>
    <property type="molecule type" value="Genomic_DNA"/>
</dbReference>
<proteinExistence type="predicted"/>
<dbReference type="AlphaFoldDB" id="A0A6L6LXD6"/>
<dbReference type="InterPro" id="IPR027417">
    <property type="entry name" value="P-loop_NTPase"/>
</dbReference>
<dbReference type="InterPro" id="IPR009057">
    <property type="entry name" value="Homeodomain-like_sf"/>
</dbReference>
<dbReference type="PANTHER" id="PTHR47396:SF1">
    <property type="entry name" value="ATP-DEPENDENT HELICASE IRC3-RELATED"/>
    <property type="match status" value="1"/>
</dbReference>
<dbReference type="Proteomes" id="UP000472755">
    <property type="component" value="Unassembled WGS sequence"/>
</dbReference>
<dbReference type="InterPro" id="IPR001005">
    <property type="entry name" value="SANT/Myb"/>
</dbReference>
<dbReference type="SUPFAM" id="SSF46689">
    <property type="entry name" value="Homeodomain-like"/>
    <property type="match status" value="3"/>
</dbReference>
<gene>
    <name evidence="2" type="ORF">GMD59_14375</name>
</gene>
<evidence type="ECO:0000313" key="2">
    <source>
        <dbReference type="EMBL" id="MTS28464.1"/>
    </source>
</evidence>
<name>A0A6L6LXD6_9FIRM</name>
<dbReference type="PANTHER" id="PTHR47396">
    <property type="entry name" value="TYPE I RESTRICTION ENZYME ECOKI R PROTEIN"/>
    <property type="match status" value="1"/>
</dbReference>